<accession>A0ABX0JAA7</accession>
<dbReference type="InterPro" id="IPR007829">
    <property type="entry name" value="TM2"/>
</dbReference>
<dbReference type="Proteomes" id="UP001165962">
    <property type="component" value="Unassembled WGS sequence"/>
</dbReference>
<evidence type="ECO:0000256" key="2">
    <source>
        <dbReference type="ARBA" id="ARBA00022692"/>
    </source>
</evidence>
<feature type="transmembrane region" description="Helical" evidence="5">
    <location>
        <begin position="97"/>
        <end position="114"/>
    </location>
</feature>
<name>A0ABX0JAA7_9BACL</name>
<feature type="domain" description="TM2" evidence="6">
    <location>
        <begin position="91"/>
        <end position="140"/>
    </location>
</feature>
<dbReference type="RefSeq" id="WP_166152790.1">
    <property type="nucleotide sequence ID" value="NZ_JAAOIW010000008.1"/>
</dbReference>
<proteinExistence type="predicted"/>
<reference evidence="7" key="1">
    <citation type="submission" date="2020-03" db="EMBL/GenBank/DDBJ databases">
        <title>Draft sequencing of Paenibacilllus sp. S3N08.</title>
        <authorList>
            <person name="Kim D.-U."/>
        </authorList>
    </citation>
    <scope>NUCLEOTIDE SEQUENCE</scope>
    <source>
        <strain evidence="7">S3N08</strain>
    </source>
</reference>
<sequence length="161" mass="17728">MSTNNCQACGAPVGPNVTECKYCGENISVSQPQFSNQQQSPNSFFQTTTYTTSNSNSTIDVKEIMETVSSAINMNNMNNNMNNMNNIYTSNKSKTTAGILAILLGSLGVHHFYLENIGLGIVYLLFCWTGIPGIIALIEGVIYLASSEQSFNRKYRKIKPF</sequence>
<gene>
    <name evidence="7" type="ORF">G9U52_21945</name>
</gene>
<dbReference type="EMBL" id="JAAOIW010000008">
    <property type="protein sequence ID" value="NHN32508.1"/>
    <property type="molecule type" value="Genomic_DNA"/>
</dbReference>
<evidence type="ECO:0000313" key="8">
    <source>
        <dbReference type="Proteomes" id="UP001165962"/>
    </source>
</evidence>
<comment type="subcellular location">
    <subcellularLocation>
        <location evidence="1">Membrane</location>
        <topology evidence="1">Multi-pass membrane protein</topology>
    </subcellularLocation>
</comment>
<dbReference type="Pfam" id="PF05154">
    <property type="entry name" value="TM2"/>
    <property type="match status" value="1"/>
</dbReference>
<evidence type="ECO:0000313" key="7">
    <source>
        <dbReference type="EMBL" id="NHN32508.1"/>
    </source>
</evidence>
<comment type="caution">
    <text evidence="7">The sequence shown here is derived from an EMBL/GenBank/DDBJ whole genome shotgun (WGS) entry which is preliminary data.</text>
</comment>
<evidence type="ECO:0000259" key="6">
    <source>
        <dbReference type="Pfam" id="PF05154"/>
    </source>
</evidence>
<protein>
    <submittedName>
        <fullName evidence="7">TM2 domain-containing protein</fullName>
    </submittedName>
</protein>
<evidence type="ECO:0000256" key="5">
    <source>
        <dbReference type="SAM" id="Phobius"/>
    </source>
</evidence>
<keyword evidence="4 5" id="KW-0472">Membrane</keyword>
<keyword evidence="3 5" id="KW-1133">Transmembrane helix</keyword>
<evidence type="ECO:0000256" key="1">
    <source>
        <dbReference type="ARBA" id="ARBA00004141"/>
    </source>
</evidence>
<keyword evidence="8" id="KW-1185">Reference proteome</keyword>
<evidence type="ECO:0000256" key="3">
    <source>
        <dbReference type="ARBA" id="ARBA00022989"/>
    </source>
</evidence>
<feature type="transmembrane region" description="Helical" evidence="5">
    <location>
        <begin position="120"/>
        <end position="146"/>
    </location>
</feature>
<keyword evidence="2 5" id="KW-0812">Transmembrane</keyword>
<organism evidence="7 8">
    <name type="scientific">Paenibacillus agricola</name>
    <dbReference type="NCBI Taxonomy" id="2716264"/>
    <lineage>
        <taxon>Bacteria</taxon>
        <taxon>Bacillati</taxon>
        <taxon>Bacillota</taxon>
        <taxon>Bacilli</taxon>
        <taxon>Bacillales</taxon>
        <taxon>Paenibacillaceae</taxon>
        <taxon>Paenibacillus</taxon>
    </lineage>
</organism>
<evidence type="ECO:0000256" key="4">
    <source>
        <dbReference type="ARBA" id="ARBA00023136"/>
    </source>
</evidence>